<dbReference type="GeneID" id="97289304"/>
<dbReference type="AlphaFoldDB" id="A0A2N3PHT9"/>
<evidence type="ECO:0000313" key="2">
    <source>
        <dbReference type="Proteomes" id="UP000233350"/>
    </source>
</evidence>
<reference evidence="1 2" key="1">
    <citation type="submission" date="2016-07" db="EMBL/GenBank/DDBJ databases">
        <title>Detection of Helicobacter winghamensis from caecal content of red fox (Vulpes vulpes).</title>
        <authorList>
            <person name="Zanoni R.G."/>
            <person name="Florio D."/>
            <person name="Caffara M."/>
            <person name="Renzi M."/>
            <person name="Parisi A."/>
            <person name="Pasquali F."/>
            <person name="Manfreda G."/>
        </authorList>
    </citation>
    <scope>NUCLEOTIDE SEQUENCE [LARGE SCALE GENOMIC DNA]</scope>
    <source>
        <strain evidence="1 2">295_13</strain>
    </source>
</reference>
<accession>A0A2N3PHT9</accession>
<dbReference type="STRING" id="556267.HWAG_00385"/>
<protein>
    <submittedName>
        <fullName evidence="1">Uncharacterized protein</fullName>
    </submittedName>
</protein>
<dbReference type="Proteomes" id="UP000233350">
    <property type="component" value="Unassembled WGS sequence"/>
</dbReference>
<evidence type="ECO:0000313" key="1">
    <source>
        <dbReference type="EMBL" id="PKT80145.1"/>
    </source>
</evidence>
<organism evidence="1 2">
    <name type="scientific">Helicobacter winghamensis</name>
    <dbReference type="NCBI Taxonomy" id="157268"/>
    <lineage>
        <taxon>Bacteria</taxon>
        <taxon>Pseudomonadati</taxon>
        <taxon>Campylobacterota</taxon>
        <taxon>Epsilonproteobacteria</taxon>
        <taxon>Campylobacterales</taxon>
        <taxon>Helicobacteraceae</taxon>
        <taxon>Helicobacter</taxon>
    </lineage>
</organism>
<gene>
    <name evidence="1" type="ORF">BCM31_00475</name>
</gene>
<keyword evidence="2" id="KW-1185">Reference proteome</keyword>
<dbReference type="RefSeq" id="WP_006802077.1">
    <property type="nucleotide sequence ID" value="NZ_CABKOI010000021.1"/>
</dbReference>
<proteinExistence type="predicted"/>
<name>A0A2N3PHT9_9HELI</name>
<dbReference type="EMBL" id="MBPK01000044">
    <property type="protein sequence ID" value="PKT80145.1"/>
    <property type="molecule type" value="Genomic_DNA"/>
</dbReference>
<sequence>MIKQLHQLAQVQNTLQNPAKTTQFNATLPIKLEVMEKLQGIRYMLKVGNTAMETKSLKELQIGGKYWAMMGRGSTGSITLSNLIKQPNLLKDSNIPLKLNEKTLEQFLKNSENPFDIMKGFLTDRLANAESKWEFAFLSHMLMSLKHKVLTIPLHYDDASKDGFMQLRKKRIKEQECLEFYSVFSNLGATWGLLWDFKEGVRLDISVMYESVANLLHRNLDNLAFIKETHININSEIVPLYEFSDSLLDLEG</sequence>
<dbReference type="OrthoDB" id="5329898at2"/>
<comment type="caution">
    <text evidence="1">The sequence shown here is derived from an EMBL/GenBank/DDBJ whole genome shotgun (WGS) entry which is preliminary data.</text>
</comment>